<evidence type="ECO:0000313" key="2">
    <source>
        <dbReference type="Proteomes" id="UP001379533"/>
    </source>
</evidence>
<sequence>MMAPIDATTARTAQEFVNLLAERLSDPASVAEAIRAKPREGAGRAVVHWDPRALADGCPGMALFFGALQGYRPDAPNVAHAYLAAAISSECPSPTDSLFYGVPSVAFAARAVERRPGDYAELLSVADEQVAACAESLLSLDEPRVRSGIAGVPMPIYDVVSGLSGLGRYLLACGEGQRSLTERIMRHLVALTRPVVLRGHSVPGWWTPDSHPEGLFDVGLAHGISGPLALLSIAYEKGIRVQGHERAIRTIVEWLLARRGHDEHGPYWPATISTEHEISPSAAGPPARAGWCYGAPGVSRALFLASRALKEPQWCDAALDTLCSVLRRPPAQQYIHDATMCHGAAGLTRIVHLMARDAVGHAGSDELAAALPGCIANIVARAAPEHPFVWDSQGAWGEDGSYRSDERAHRPGYLDGAAGVALTLHACLEPDEDEAHGSLPWDAALLLR</sequence>
<dbReference type="Proteomes" id="UP001379533">
    <property type="component" value="Chromosome"/>
</dbReference>
<proteinExistence type="predicted"/>
<organism evidence="1 2">
    <name type="scientific">Pendulispora brunnea</name>
    <dbReference type="NCBI Taxonomy" id="2905690"/>
    <lineage>
        <taxon>Bacteria</taxon>
        <taxon>Pseudomonadati</taxon>
        <taxon>Myxococcota</taxon>
        <taxon>Myxococcia</taxon>
        <taxon>Myxococcales</taxon>
        <taxon>Sorangiineae</taxon>
        <taxon>Pendulisporaceae</taxon>
        <taxon>Pendulispora</taxon>
    </lineage>
</organism>
<keyword evidence="2" id="KW-1185">Reference proteome</keyword>
<dbReference type="SUPFAM" id="SSF158745">
    <property type="entry name" value="LanC-like"/>
    <property type="match status" value="1"/>
</dbReference>
<dbReference type="PRINTS" id="PR01955">
    <property type="entry name" value="LANCFRANKIA"/>
</dbReference>
<dbReference type="SMART" id="SM01260">
    <property type="entry name" value="LANC_like"/>
    <property type="match status" value="1"/>
</dbReference>
<dbReference type="RefSeq" id="WP_394847634.1">
    <property type="nucleotide sequence ID" value="NZ_CP089982.1"/>
</dbReference>
<dbReference type="InterPro" id="IPR033889">
    <property type="entry name" value="LanC"/>
</dbReference>
<evidence type="ECO:0000313" key="1">
    <source>
        <dbReference type="EMBL" id="WXA97018.1"/>
    </source>
</evidence>
<dbReference type="EMBL" id="CP089982">
    <property type="protein sequence ID" value="WXA97018.1"/>
    <property type="molecule type" value="Genomic_DNA"/>
</dbReference>
<accession>A0ABZ2KE99</accession>
<gene>
    <name evidence="1" type="ORF">LZC95_09245</name>
</gene>
<dbReference type="InterPro" id="IPR007822">
    <property type="entry name" value="LANC-like"/>
</dbReference>
<name>A0ABZ2KE99_9BACT</name>
<protein>
    <submittedName>
        <fullName evidence="1">Lanthionine synthetase C family protein</fullName>
    </submittedName>
</protein>
<dbReference type="Pfam" id="PF05147">
    <property type="entry name" value="LANC_like"/>
    <property type="match status" value="1"/>
</dbReference>
<dbReference type="Gene3D" id="1.50.10.20">
    <property type="match status" value="1"/>
</dbReference>
<dbReference type="CDD" id="cd04793">
    <property type="entry name" value="LanC"/>
    <property type="match status" value="1"/>
</dbReference>
<reference evidence="1 2" key="1">
    <citation type="submission" date="2021-12" db="EMBL/GenBank/DDBJ databases">
        <title>Discovery of the Pendulisporaceae a myxobacterial family with distinct sporulation behavior and unique specialized metabolism.</title>
        <authorList>
            <person name="Garcia R."/>
            <person name="Popoff A."/>
            <person name="Bader C.D."/>
            <person name="Loehr J."/>
            <person name="Walesch S."/>
            <person name="Walt C."/>
            <person name="Boldt J."/>
            <person name="Bunk B."/>
            <person name="Haeckl F.J.F.P.J."/>
            <person name="Gunesch A.P."/>
            <person name="Birkelbach J."/>
            <person name="Nuebel U."/>
            <person name="Pietschmann T."/>
            <person name="Bach T."/>
            <person name="Mueller R."/>
        </authorList>
    </citation>
    <scope>NUCLEOTIDE SEQUENCE [LARGE SCALE GENOMIC DNA]</scope>
    <source>
        <strain evidence="1 2">MSr12523</strain>
    </source>
</reference>
<dbReference type="PRINTS" id="PR01950">
    <property type="entry name" value="LANCSUPER"/>
</dbReference>